<dbReference type="Pfam" id="PF18944">
    <property type="entry name" value="DUF5691"/>
    <property type="match status" value="1"/>
</dbReference>
<gene>
    <name evidence="1" type="ORF">ACFOPI_02855</name>
</gene>
<name>A0ABV7W1B0_9BURK</name>
<comment type="caution">
    <text evidence="1">The sequence shown here is derived from an EMBL/GenBank/DDBJ whole genome shotgun (WGS) entry which is preliminary data.</text>
</comment>
<sequence length="514" mass="56263">MFAPLLPMALVGTDRHAGGWPVWQGPLGVLIAEARGGDTPPATGLLRVSGVLALCDLAGSMGRPVTVQARPGADPEIQPPLEDTRLMGLMDWVFQQGPVRLAGECLATLAQRGLRLPAALLPTVLDASRRATVLRPWLAPVLGTTGAWLAAQREDWKHAVSVQTTRQNDEVVWLEGNLEQRSAFLRQERSTAPDVARERLIAVLPELAAHERLELVQTLSVGLSMQDEPLLERLRTADRGREVRQAALRLLLRLPLAAHPQRAMARMASLVVQRRGLIQQRWVVAAPVAAAADWAADQVEAKKPTHEILGERAWWLYQLASRVPLNWWTEHTGMTPQELLSWSAQGDWNKALARAWFEVLLAAPDGNWADAFVNASPDAVQGLDTHRLVPLLSRAARDAHWDRLLQQGGAGAAAVLPELVTACQLQPANAWARLSPGVSSRLVAWVQDRLATQDAHQQWVLRNHLPDLCCIVDASALPALRALPRSADETAAMAEVMHALAQIIATREALETIR</sequence>
<reference evidence="2" key="1">
    <citation type="journal article" date="2019" name="Int. J. Syst. Evol. Microbiol.">
        <title>The Global Catalogue of Microorganisms (GCM) 10K type strain sequencing project: providing services to taxonomists for standard genome sequencing and annotation.</title>
        <authorList>
            <consortium name="The Broad Institute Genomics Platform"/>
            <consortium name="The Broad Institute Genome Sequencing Center for Infectious Disease"/>
            <person name="Wu L."/>
            <person name="Ma J."/>
        </authorList>
    </citation>
    <scope>NUCLEOTIDE SEQUENCE [LARGE SCALE GENOMIC DNA]</scope>
    <source>
        <strain evidence="2">KCTC 42501</strain>
    </source>
</reference>
<dbReference type="EMBL" id="JBHRXX010000001">
    <property type="protein sequence ID" value="MFC3682516.1"/>
    <property type="molecule type" value="Genomic_DNA"/>
</dbReference>
<evidence type="ECO:0000313" key="2">
    <source>
        <dbReference type="Proteomes" id="UP001595729"/>
    </source>
</evidence>
<proteinExistence type="predicted"/>
<dbReference type="Proteomes" id="UP001595729">
    <property type="component" value="Unassembled WGS sequence"/>
</dbReference>
<accession>A0ABV7W1B0</accession>
<organism evidence="1 2">
    <name type="scientific">Hydrogenophaga luteola</name>
    <dbReference type="NCBI Taxonomy" id="1591122"/>
    <lineage>
        <taxon>Bacteria</taxon>
        <taxon>Pseudomonadati</taxon>
        <taxon>Pseudomonadota</taxon>
        <taxon>Betaproteobacteria</taxon>
        <taxon>Burkholderiales</taxon>
        <taxon>Comamonadaceae</taxon>
        <taxon>Hydrogenophaga</taxon>
    </lineage>
</organism>
<keyword evidence="2" id="KW-1185">Reference proteome</keyword>
<dbReference type="RefSeq" id="WP_382170529.1">
    <property type="nucleotide sequence ID" value="NZ_JBHRXX010000001.1"/>
</dbReference>
<dbReference type="InterPro" id="IPR043746">
    <property type="entry name" value="DUF5691"/>
</dbReference>
<evidence type="ECO:0000313" key="1">
    <source>
        <dbReference type="EMBL" id="MFC3682516.1"/>
    </source>
</evidence>
<protein>
    <submittedName>
        <fullName evidence="1">DUF5691 domain-containing protein</fullName>
    </submittedName>
</protein>